<evidence type="ECO:0000313" key="1">
    <source>
        <dbReference type="EMBL" id="MDF0592306.1"/>
    </source>
</evidence>
<name>A0ABT5XC68_9EURY</name>
<dbReference type="Pfam" id="PF11964">
    <property type="entry name" value="SpoIIAA-like"/>
    <property type="match status" value="1"/>
</dbReference>
<protein>
    <submittedName>
        <fullName evidence="1">STAS/SEC14 domain-containing protein</fullName>
    </submittedName>
</protein>
<keyword evidence="2" id="KW-1185">Reference proteome</keyword>
<comment type="caution">
    <text evidence="1">The sequence shown here is derived from an EMBL/GenBank/DDBJ whole genome shotgun (WGS) entry which is preliminary data.</text>
</comment>
<gene>
    <name evidence="1" type="ORF">P0O24_01740</name>
</gene>
<dbReference type="Proteomes" id="UP001215956">
    <property type="component" value="Unassembled WGS sequence"/>
</dbReference>
<sequence length="123" mass="14514">MTATVTVREDDVLGFLLEGKLTEEDYTEVLIPTLQEAIDQHRDLRVLMQVKDFGGWTVGGAWEDLKNWPMLRHLDKMAFVSDDSWDEVLTWMFKAFAGLSGMDTRFFREERLEEAWRWVREDP</sequence>
<dbReference type="InterPro" id="IPR021866">
    <property type="entry name" value="SpoIIAA-like"/>
</dbReference>
<dbReference type="InterPro" id="IPR038396">
    <property type="entry name" value="SpoIIAA-like_sf"/>
</dbReference>
<dbReference type="RefSeq" id="WP_316968017.1">
    <property type="nucleotide sequence ID" value="NZ_JARFPL010000004.1"/>
</dbReference>
<dbReference type="EMBL" id="JARFPL010000004">
    <property type="protein sequence ID" value="MDF0592306.1"/>
    <property type="molecule type" value="Genomic_DNA"/>
</dbReference>
<reference evidence="1 2" key="1">
    <citation type="submission" date="2023-03" db="EMBL/GenBank/DDBJ databases">
        <title>Whole genome sequencing of Methanotrichaceae archaeon M04Ac.</title>
        <authorList>
            <person name="Khomyakova M.A."/>
            <person name="Merkel A.Y."/>
            <person name="Slobodkin A.I."/>
        </authorList>
    </citation>
    <scope>NUCLEOTIDE SEQUENCE [LARGE SCALE GENOMIC DNA]</scope>
    <source>
        <strain evidence="1 2">M04Ac</strain>
    </source>
</reference>
<dbReference type="SUPFAM" id="SSF52091">
    <property type="entry name" value="SpoIIaa-like"/>
    <property type="match status" value="1"/>
</dbReference>
<dbReference type="InterPro" id="IPR036513">
    <property type="entry name" value="STAS_dom_sf"/>
</dbReference>
<evidence type="ECO:0000313" key="2">
    <source>
        <dbReference type="Proteomes" id="UP001215956"/>
    </source>
</evidence>
<accession>A0ABT5XC68</accession>
<organism evidence="1 2">
    <name type="scientific">Candidatus Methanocrinis alkalitolerans</name>
    <dbReference type="NCBI Taxonomy" id="3033395"/>
    <lineage>
        <taxon>Archaea</taxon>
        <taxon>Methanobacteriati</taxon>
        <taxon>Methanobacteriota</taxon>
        <taxon>Stenosarchaea group</taxon>
        <taxon>Methanomicrobia</taxon>
        <taxon>Methanotrichales</taxon>
        <taxon>Methanotrichaceae</taxon>
        <taxon>Methanocrinis</taxon>
    </lineage>
</organism>
<dbReference type="Gene3D" id="3.40.50.10600">
    <property type="entry name" value="SpoIIaa-like domains"/>
    <property type="match status" value="1"/>
</dbReference>
<proteinExistence type="predicted"/>